<feature type="region of interest" description="Disordered" evidence="1">
    <location>
        <begin position="131"/>
        <end position="237"/>
    </location>
</feature>
<dbReference type="EMBL" id="MNPL01020594">
    <property type="protein sequence ID" value="OQR69523.1"/>
    <property type="molecule type" value="Genomic_DNA"/>
</dbReference>
<dbReference type="InParanoid" id="A0A1V9X817"/>
<dbReference type="AlphaFoldDB" id="A0A1V9X817"/>
<comment type="caution">
    <text evidence="2">The sequence shown here is derived from an EMBL/GenBank/DDBJ whole genome shotgun (WGS) entry which is preliminary data.</text>
</comment>
<proteinExistence type="predicted"/>
<keyword evidence="3" id="KW-1185">Reference proteome</keyword>
<feature type="compositionally biased region" description="Basic and acidic residues" evidence="1">
    <location>
        <begin position="191"/>
        <end position="202"/>
    </location>
</feature>
<reference evidence="2 3" key="1">
    <citation type="journal article" date="2017" name="Gigascience">
        <title>Draft genome of the honey bee ectoparasitic mite, Tropilaelaps mercedesae, is shaped by the parasitic life history.</title>
        <authorList>
            <person name="Dong X."/>
            <person name="Armstrong S.D."/>
            <person name="Xia D."/>
            <person name="Makepeace B.L."/>
            <person name="Darby A.C."/>
            <person name="Kadowaki T."/>
        </authorList>
    </citation>
    <scope>NUCLEOTIDE SEQUENCE [LARGE SCALE GENOMIC DNA]</scope>
    <source>
        <strain evidence="2">Wuxi-XJTLU</strain>
    </source>
</reference>
<organism evidence="2 3">
    <name type="scientific">Tropilaelaps mercedesae</name>
    <dbReference type="NCBI Taxonomy" id="418985"/>
    <lineage>
        <taxon>Eukaryota</taxon>
        <taxon>Metazoa</taxon>
        <taxon>Ecdysozoa</taxon>
        <taxon>Arthropoda</taxon>
        <taxon>Chelicerata</taxon>
        <taxon>Arachnida</taxon>
        <taxon>Acari</taxon>
        <taxon>Parasitiformes</taxon>
        <taxon>Mesostigmata</taxon>
        <taxon>Gamasina</taxon>
        <taxon>Dermanyssoidea</taxon>
        <taxon>Laelapidae</taxon>
        <taxon>Tropilaelaps</taxon>
    </lineage>
</organism>
<evidence type="ECO:0000313" key="3">
    <source>
        <dbReference type="Proteomes" id="UP000192247"/>
    </source>
</evidence>
<feature type="compositionally biased region" description="Polar residues" evidence="1">
    <location>
        <begin position="169"/>
        <end position="179"/>
    </location>
</feature>
<name>A0A1V9X817_9ACAR</name>
<protein>
    <submittedName>
        <fullName evidence="2">Fetal alzheimer antigen-like</fullName>
    </submittedName>
</protein>
<feature type="non-terminal residue" evidence="2">
    <location>
        <position position="1"/>
    </location>
</feature>
<gene>
    <name evidence="2" type="ORF">BIW11_12202</name>
</gene>
<evidence type="ECO:0000256" key="1">
    <source>
        <dbReference type="SAM" id="MobiDB-lite"/>
    </source>
</evidence>
<evidence type="ECO:0000313" key="2">
    <source>
        <dbReference type="EMBL" id="OQR69523.1"/>
    </source>
</evidence>
<feature type="compositionally biased region" description="Low complexity" evidence="1">
    <location>
        <begin position="137"/>
        <end position="150"/>
    </location>
</feature>
<feature type="non-terminal residue" evidence="2">
    <location>
        <position position="237"/>
    </location>
</feature>
<feature type="compositionally biased region" description="Polar residues" evidence="1">
    <location>
        <begin position="203"/>
        <end position="214"/>
    </location>
</feature>
<dbReference type="Proteomes" id="UP000192247">
    <property type="component" value="Unassembled WGS sequence"/>
</dbReference>
<feature type="compositionally biased region" description="Polar residues" evidence="1">
    <location>
        <begin position="151"/>
        <end position="160"/>
    </location>
</feature>
<sequence length="237" mass="24382">TTTTLLQPVSTGSPKVVISASQLGSAGPQLVLANPGTTALASGQTVRTEVKQEPPHKIILTSQQFTPKVALSVASGASTPTRVTSAGVVKSPPSPPTATFVLTPAMTQQIVKQALMNPSTTPEIQQKLLALQRHHASAASPTSATSNSSNQVSATQQPATTPKVKSEPGTGSQNAQSPAATVAPSGPATTPKKEPATDENGQRDSTLVKSAATDQQHPQPQQQQQQQQQNTNPACPQ</sequence>
<feature type="compositionally biased region" description="Low complexity" evidence="1">
    <location>
        <begin position="215"/>
        <end position="229"/>
    </location>
</feature>
<accession>A0A1V9X817</accession>